<evidence type="ECO:0000313" key="2">
    <source>
        <dbReference type="EMBL" id="KAK2842596.1"/>
    </source>
</evidence>
<feature type="compositionally biased region" description="Polar residues" evidence="1">
    <location>
        <begin position="41"/>
        <end position="50"/>
    </location>
</feature>
<name>A0AA88MSH1_CHASR</name>
<dbReference type="AlphaFoldDB" id="A0AA88MSH1"/>
<feature type="region of interest" description="Disordered" evidence="1">
    <location>
        <begin position="16"/>
        <end position="59"/>
    </location>
</feature>
<proteinExistence type="predicted"/>
<keyword evidence="3" id="KW-1185">Reference proteome</keyword>
<sequence length="76" mass="8199">MIHLCQLLSRPEQLAKPAKCVSDSPAADVAGKESGQPRPAPSQTAPQKTRTSQKKSAADASCWIRLPTSLFVQFHV</sequence>
<evidence type="ECO:0000256" key="1">
    <source>
        <dbReference type="SAM" id="MobiDB-lite"/>
    </source>
</evidence>
<evidence type="ECO:0000313" key="3">
    <source>
        <dbReference type="Proteomes" id="UP001187415"/>
    </source>
</evidence>
<reference evidence="2" key="1">
    <citation type="submission" date="2023-07" db="EMBL/GenBank/DDBJ databases">
        <title>Chromosome-level Genome Assembly of Striped Snakehead (Channa striata).</title>
        <authorList>
            <person name="Liu H."/>
        </authorList>
    </citation>
    <scope>NUCLEOTIDE SEQUENCE</scope>
    <source>
        <strain evidence="2">Gz</strain>
        <tissue evidence="2">Muscle</tissue>
    </source>
</reference>
<dbReference type="EMBL" id="JAUPFM010000009">
    <property type="protein sequence ID" value="KAK2842596.1"/>
    <property type="molecule type" value="Genomic_DNA"/>
</dbReference>
<accession>A0AA88MSH1</accession>
<protein>
    <submittedName>
        <fullName evidence="2">Uncharacterized protein</fullName>
    </submittedName>
</protein>
<comment type="caution">
    <text evidence="2">The sequence shown here is derived from an EMBL/GenBank/DDBJ whole genome shotgun (WGS) entry which is preliminary data.</text>
</comment>
<organism evidence="2 3">
    <name type="scientific">Channa striata</name>
    <name type="common">Snakehead murrel</name>
    <name type="synonym">Ophicephalus striatus</name>
    <dbReference type="NCBI Taxonomy" id="64152"/>
    <lineage>
        <taxon>Eukaryota</taxon>
        <taxon>Metazoa</taxon>
        <taxon>Chordata</taxon>
        <taxon>Craniata</taxon>
        <taxon>Vertebrata</taxon>
        <taxon>Euteleostomi</taxon>
        <taxon>Actinopterygii</taxon>
        <taxon>Neopterygii</taxon>
        <taxon>Teleostei</taxon>
        <taxon>Neoteleostei</taxon>
        <taxon>Acanthomorphata</taxon>
        <taxon>Anabantaria</taxon>
        <taxon>Anabantiformes</taxon>
        <taxon>Channoidei</taxon>
        <taxon>Channidae</taxon>
        <taxon>Channa</taxon>
    </lineage>
</organism>
<dbReference type="Proteomes" id="UP001187415">
    <property type="component" value="Unassembled WGS sequence"/>
</dbReference>
<gene>
    <name evidence="2" type="ORF">Q5P01_012796</name>
</gene>